<reference evidence="1" key="1">
    <citation type="submission" date="2019-10" db="EMBL/GenBank/DDBJ databases">
        <title>Draft genome sequence of Panacibacter sp. KCS-6.</title>
        <authorList>
            <person name="Yim K.J."/>
        </authorList>
    </citation>
    <scope>NUCLEOTIDE SEQUENCE</scope>
    <source>
        <strain evidence="1">KCS-6</strain>
    </source>
</reference>
<dbReference type="EMBL" id="WHPF01000007">
    <property type="protein sequence ID" value="NNV56074.1"/>
    <property type="molecule type" value="Genomic_DNA"/>
</dbReference>
<keyword evidence="2" id="KW-1185">Reference proteome</keyword>
<sequence>MKQIAYCIVFIAFIAGCRPAKKVQRIQDAMNKKDTAQTVVVAPQKITIDSFSIVKSIIGNLEQHRIDFTTFSAKVKVDYQGKEGGEQNATAYIRVQKDSIIWISLTGALGIEGIRLEVFKDSFKLMNKLEKTYQERSVAYLQEITEVPFDFYSLQDLIIGNPVFIDSNVISYTARENELLVLMVGNVFKHMITLENKNFNVVHSKLDDIDPLRNRTCDITYDGYENTAGNYFSTKRRITVAEKSKLDIDLEFKGYTFNKPQDYPFNVPKNYKVK</sequence>
<dbReference type="Pfam" id="PF14125">
    <property type="entry name" value="DUF4292"/>
    <property type="match status" value="1"/>
</dbReference>
<name>A0A8J8JUY8_9BACT</name>
<dbReference type="InterPro" id="IPR025634">
    <property type="entry name" value="DUF4292"/>
</dbReference>
<gene>
    <name evidence="1" type="ORF">GD597_11440</name>
</gene>
<proteinExistence type="predicted"/>
<dbReference type="PROSITE" id="PS51257">
    <property type="entry name" value="PROKAR_LIPOPROTEIN"/>
    <property type="match status" value="1"/>
</dbReference>
<protein>
    <submittedName>
        <fullName evidence="1">DUF4292 domain-containing protein</fullName>
    </submittedName>
</protein>
<dbReference type="AlphaFoldDB" id="A0A8J8JUY8"/>
<organism evidence="1 2">
    <name type="scientific">Limnovirga soli</name>
    <dbReference type="NCBI Taxonomy" id="2656915"/>
    <lineage>
        <taxon>Bacteria</taxon>
        <taxon>Pseudomonadati</taxon>
        <taxon>Bacteroidota</taxon>
        <taxon>Chitinophagia</taxon>
        <taxon>Chitinophagales</taxon>
        <taxon>Chitinophagaceae</taxon>
        <taxon>Limnovirga</taxon>
    </lineage>
</organism>
<dbReference type="RefSeq" id="WP_171608011.1">
    <property type="nucleotide sequence ID" value="NZ_WHPF01000007.1"/>
</dbReference>
<evidence type="ECO:0000313" key="1">
    <source>
        <dbReference type="EMBL" id="NNV56074.1"/>
    </source>
</evidence>
<dbReference type="Proteomes" id="UP000598971">
    <property type="component" value="Unassembled WGS sequence"/>
</dbReference>
<accession>A0A8J8JUY8</accession>
<dbReference type="Gene3D" id="2.50.20.10">
    <property type="entry name" value="Lipoprotein localisation LolA/LolB/LppX"/>
    <property type="match status" value="1"/>
</dbReference>
<evidence type="ECO:0000313" key="2">
    <source>
        <dbReference type="Proteomes" id="UP000598971"/>
    </source>
</evidence>
<comment type="caution">
    <text evidence="1">The sequence shown here is derived from an EMBL/GenBank/DDBJ whole genome shotgun (WGS) entry which is preliminary data.</text>
</comment>